<protein>
    <submittedName>
        <fullName evidence="2">Uncharacterized protein</fullName>
    </submittedName>
</protein>
<reference evidence="2 3" key="1">
    <citation type="submission" date="2020-06" db="EMBL/GenBank/DDBJ databases">
        <title>Transcriptomic and genomic resources for Thalictrum thalictroides and T. hernandezii: Facilitating candidate gene discovery in an emerging model plant lineage.</title>
        <authorList>
            <person name="Arias T."/>
            <person name="Riano-Pachon D.M."/>
            <person name="Di Stilio V.S."/>
        </authorList>
    </citation>
    <scope>NUCLEOTIDE SEQUENCE [LARGE SCALE GENOMIC DNA]</scope>
    <source>
        <strain evidence="3">cv. WT478/WT964</strain>
        <tissue evidence="2">Leaves</tissue>
    </source>
</reference>
<keyword evidence="3" id="KW-1185">Reference proteome</keyword>
<accession>A0A7J6UUB6</accession>
<sequence>MRYFGYHKNNNIEKRNALLAVILVFFFLFSPRYQRKRKGFFKSFDCISTLRSLHYSYLEVEDGCKERLIYWF</sequence>
<gene>
    <name evidence="2" type="ORF">FRX31_034219</name>
</gene>
<keyword evidence="1" id="KW-0812">Transmembrane</keyword>
<evidence type="ECO:0000313" key="3">
    <source>
        <dbReference type="Proteomes" id="UP000554482"/>
    </source>
</evidence>
<name>A0A7J6UUB6_THATH</name>
<feature type="transmembrane region" description="Helical" evidence="1">
    <location>
        <begin position="16"/>
        <end position="33"/>
    </location>
</feature>
<dbReference type="Proteomes" id="UP000554482">
    <property type="component" value="Unassembled WGS sequence"/>
</dbReference>
<evidence type="ECO:0000256" key="1">
    <source>
        <dbReference type="SAM" id="Phobius"/>
    </source>
</evidence>
<keyword evidence="1" id="KW-1133">Transmembrane helix</keyword>
<organism evidence="2 3">
    <name type="scientific">Thalictrum thalictroides</name>
    <name type="common">Rue-anemone</name>
    <name type="synonym">Anemone thalictroides</name>
    <dbReference type="NCBI Taxonomy" id="46969"/>
    <lineage>
        <taxon>Eukaryota</taxon>
        <taxon>Viridiplantae</taxon>
        <taxon>Streptophyta</taxon>
        <taxon>Embryophyta</taxon>
        <taxon>Tracheophyta</taxon>
        <taxon>Spermatophyta</taxon>
        <taxon>Magnoliopsida</taxon>
        <taxon>Ranunculales</taxon>
        <taxon>Ranunculaceae</taxon>
        <taxon>Thalictroideae</taxon>
        <taxon>Thalictrum</taxon>
    </lineage>
</organism>
<evidence type="ECO:0000313" key="2">
    <source>
        <dbReference type="EMBL" id="KAF5176193.1"/>
    </source>
</evidence>
<dbReference type="AlphaFoldDB" id="A0A7J6UUB6"/>
<dbReference type="EMBL" id="JABWDY010043082">
    <property type="protein sequence ID" value="KAF5176193.1"/>
    <property type="molecule type" value="Genomic_DNA"/>
</dbReference>
<proteinExistence type="predicted"/>
<keyword evidence="1" id="KW-0472">Membrane</keyword>
<comment type="caution">
    <text evidence="2">The sequence shown here is derived from an EMBL/GenBank/DDBJ whole genome shotgun (WGS) entry which is preliminary data.</text>
</comment>